<protein>
    <submittedName>
        <fullName evidence="2">Uncharacterized protein</fullName>
    </submittedName>
</protein>
<dbReference type="STRING" id="246197.MXAN_2937"/>
<accession>Q1D876</accession>
<keyword evidence="3" id="KW-1185">Reference proteome</keyword>
<sequence length="540" mass="57351">MTRHIQFRSEGTGMSQRLTQHVRVMADNPGASDIHVVPEKGVCMSPRIDRRAPSKLGSNLQKDAEPTQARTPTATTSSVKYQTQRNADAFQGAAPRGRAQVAFGNTVAALNTNAVVAPALTPEQQASAEQAQVDATNRQDPSYLTNWLKDHPDPAQQAAFMDRFFQYGTDAGQLLDKASEEDLPVLSAALDAAYRSGAVTLDELTAAVGSHGAGSWGGETHETLAKIIAGTGNPELITAYAQRELEIMTASNPADPARAVAIATALAGLPPDKLQEFLKNNPDALGHVLKNINDPIIGGGTEALGKLLDAASAIQPATPESIKLFMDSIGHLGDNPESRAAAARFFTQHANAILAAASDASGSIGSAGAGKLSEFFTRTLFTEPSFEGQEAFHSFITSKLGDMQAQLEAEAHANPPSQDAQRLARSMGSLVGAIEGGFLLSVEELNKRNEAAEGMAGLIFKLKDLLPTSSIPGLGQLQNLTIDQIQNWVTEALKKKPDDPQDAIPFHQLFGEAISNPALRSVYDSARLTSLENRELGLNH</sequence>
<organism evidence="2 3">
    <name type="scientific">Myxococcus xanthus (strain DK1622)</name>
    <dbReference type="NCBI Taxonomy" id="246197"/>
    <lineage>
        <taxon>Bacteria</taxon>
        <taxon>Pseudomonadati</taxon>
        <taxon>Myxococcota</taxon>
        <taxon>Myxococcia</taxon>
        <taxon>Myxococcales</taxon>
        <taxon>Cystobacterineae</taxon>
        <taxon>Myxococcaceae</taxon>
        <taxon>Myxococcus</taxon>
    </lineage>
</organism>
<feature type="compositionally biased region" description="Polar residues" evidence="1">
    <location>
        <begin position="68"/>
        <end position="78"/>
    </location>
</feature>
<proteinExistence type="predicted"/>
<dbReference type="EMBL" id="CP000113">
    <property type="protein sequence ID" value="ABF87391.1"/>
    <property type="molecule type" value="Genomic_DNA"/>
</dbReference>
<name>Q1D876_MYXXD</name>
<evidence type="ECO:0000313" key="3">
    <source>
        <dbReference type="Proteomes" id="UP000002402"/>
    </source>
</evidence>
<dbReference type="EnsemblBacteria" id="ABF87391">
    <property type="protein sequence ID" value="ABF87391"/>
    <property type="gene ID" value="MXAN_2937"/>
</dbReference>
<evidence type="ECO:0000313" key="2">
    <source>
        <dbReference type="EMBL" id="ABF87391.1"/>
    </source>
</evidence>
<dbReference type="KEGG" id="mxa:MXAN_2937"/>
<dbReference type="HOGENOM" id="CLU_546080_0_0_7"/>
<feature type="region of interest" description="Disordered" evidence="1">
    <location>
        <begin position="46"/>
        <end position="78"/>
    </location>
</feature>
<reference evidence="2 3" key="1">
    <citation type="journal article" date="2006" name="Proc. Natl. Acad. Sci. U.S.A.">
        <title>Evolution of sensory complexity recorded in a myxobacterial genome.</title>
        <authorList>
            <person name="Goldman B.S."/>
            <person name="Nierman W.C."/>
            <person name="Kaiser D."/>
            <person name="Slater S.C."/>
            <person name="Durkin A.S."/>
            <person name="Eisen J.A."/>
            <person name="Ronning C.M."/>
            <person name="Barbazuk W.B."/>
            <person name="Blanchard M."/>
            <person name="Field C."/>
            <person name="Halling C."/>
            <person name="Hinkle G."/>
            <person name="Iartchuk O."/>
            <person name="Kim H.S."/>
            <person name="Mackenzie C."/>
            <person name="Madupu R."/>
            <person name="Miller N."/>
            <person name="Shvartsbeyn A."/>
            <person name="Sullivan S.A."/>
            <person name="Vaudin M."/>
            <person name="Wiegand R."/>
            <person name="Kaplan H.B."/>
        </authorList>
    </citation>
    <scope>NUCLEOTIDE SEQUENCE [LARGE SCALE GENOMIC DNA]</scope>
    <source>
        <strain evidence="3">DK1622</strain>
    </source>
</reference>
<gene>
    <name evidence="2" type="ordered locus">MXAN_2937</name>
</gene>
<evidence type="ECO:0000256" key="1">
    <source>
        <dbReference type="SAM" id="MobiDB-lite"/>
    </source>
</evidence>
<dbReference type="AlphaFoldDB" id="Q1D876"/>
<dbReference type="Proteomes" id="UP000002402">
    <property type="component" value="Chromosome"/>
</dbReference>